<dbReference type="Proteomes" id="UP000030321">
    <property type="component" value="Unassembled WGS sequence"/>
</dbReference>
<proteinExistence type="predicted"/>
<comment type="caution">
    <text evidence="1">The sequence shown here is derived from an EMBL/GenBank/DDBJ whole genome shotgun (WGS) entry which is preliminary data.</text>
</comment>
<accession>A0A0A1W1T5</accession>
<gene>
    <name evidence="1" type="ORF">N44_04316</name>
</gene>
<dbReference type="AlphaFoldDB" id="A0A0A1W1T5"/>
<dbReference type="EMBL" id="BBPA01000071">
    <property type="protein sequence ID" value="GAL95461.1"/>
    <property type="molecule type" value="Genomic_DNA"/>
</dbReference>
<name>A0A0A1W1T5_MICAE</name>
<organism evidence="1 2">
    <name type="scientific">Microcystis aeruginosa NIES-44</name>
    <dbReference type="NCBI Taxonomy" id="449439"/>
    <lineage>
        <taxon>Bacteria</taxon>
        <taxon>Bacillati</taxon>
        <taxon>Cyanobacteriota</taxon>
        <taxon>Cyanophyceae</taxon>
        <taxon>Oscillatoriophycideae</taxon>
        <taxon>Chroococcales</taxon>
        <taxon>Microcystaceae</taxon>
        <taxon>Microcystis</taxon>
    </lineage>
</organism>
<protein>
    <submittedName>
        <fullName evidence="1">Uncharacterized protein</fullName>
    </submittedName>
</protein>
<sequence length="49" mass="5604">MRVGVLGSWGFGVLVEITLSPHSPISPFPHFPTPHLLTLNRFFDFIYVY</sequence>
<evidence type="ECO:0000313" key="2">
    <source>
        <dbReference type="Proteomes" id="UP000030321"/>
    </source>
</evidence>
<reference evidence="2" key="1">
    <citation type="journal article" date="2015" name="Genome">
        <title>Whole Genome Sequence of the Non-Microcystin-Producing Microcystis aeruginosa Strain NIES-44.</title>
        <authorList>
            <person name="Okano K."/>
            <person name="Miyata N."/>
            <person name="Ozaki Y."/>
        </authorList>
    </citation>
    <scope>NUCLEOTIDE SEQUENCE [LARGE SCALE GENOMIC DNA]</scope>
    <source>
        <strain evidence="2">NIES-44</strain>
    </source>
</reference>
<evidence type="ECO:0000313" key="1">
    <source>
        <dbReference type="EMBL" id="GAL95461.1"/>
    </source>
</evidence>